<protein>
    <recommendedName>
        <fullName evidence="1">Rab-GAP TBC domain-containing protein</fullName>
    </recommendedName>
</protein>
<dbReference type="InterPro" id="IPR035969">
    <property type="entry name" value="Rab-GAP_TBC_sf"/>
</dbReference>
<dbReference type="EMBL" id="JAPFFF010000009">
    <property type="protein sequence ID" value="KAK8882461.1"/>
    <property type="molecule type" value="Genomic_DNA"/>
</dbReference>
<dbReference type="Proteomes" id="UP001470230">
    <property type="component" value="Unassembled WGS sequence"/>
</dbReference>
<evidence type="ECO:0000259" key="1">
    <source>
        <dbReference type="PROSITE" id="PS50086"/>
    </source>
</evidence>
<reference evidence="2 3" key="1">
    <citation type="submission" date="2024-04" db="EMBL/GenBank/DDBJ databases">
        <title>Tritrichomonas musculus Genome.</title>
        <authorList>
            <person name="Alves-Ferreira E."/>
            <person name="Grigg M."/>
            <person name="Lorenzi H."/>
            <person name="Galac M."/>
        </authorList>
    </citation>
    <scope>NUCLEOTIDE SEQUENCE [LARGE SCALE GENOMIC DNA]</scope>
    <source>
        <strain evidence="2 3">EAF2021</strain>
    </source>
</reference>
<evidence type="ECO:0000313" key="3">
    <source>
        <dbReference type="Proteomes" id="UP001470230"/>
    </source>
</evidence>
<proteinExistence type="predicted"/>
<dbReference type="SMART" id="SM00164">
    <property type="entry name" value="TBC"/>
    <property type="match status" value="1"/>
</dbReference>
<gene>
    <name evidence="2" type="ORF">M9Y10_045103</name>
</gene>
<sequence length="594" mass="68662">MTHQLASLVPIIEDQKGSKIEGILILSCVDDKKFILYWQKLGNTAARYVNCIFMNPPENTQSDFSPGNPFVVDCQDIEKISIAEGDDNSLILTIRHRNSKQPPRIFSIDASKYIIKIVDFFYELLSKGIAVPSHKDDDPYSFYFYEKTSPNVYRSTPPHIQIETHEYKDLDSLWGDINDFFQDLVTSLDESSTLPSDPLFPLGVAATAAHSRLMIQIDKYVNELGTFDQITKDNVDDLFDEKGSLKNPQEFKDRIFHAGIEDDGENDFTTRIRLLPFIVGVYPLDSTADDRSKLDERLLSEYKRLDEQVSTIKKHQLQHDKKLGSAFRVITQDVERTDRTHVAFKASEKPGMTMLTRLLRIYCVYNPPISYLQGMNDIFVPLIHTYFPIWDNEGNPVDKDGNIVEHTPLMPKIFWDYEAMLRNINHLSLLSGVKEQCMEKARLSLMIISKVSPLITIWFRKYGLSDLLWMYSDFVLLFKRTFSSIWDTWLQFNVSPDPNNWLIYFTAAIIIKTFPRFACLQDVSITTIMDAFPKEIMKVNVKTIGNIALWLHEKVPFDSELAGIDFINKKEASEIIPPEKQHFDFFETDWTMKD</sequence>
<name>A0ABR2JUB5_9EUKA</name>
<evidence type="ECO:0000313" key="2">
    <source>
        <dbReference type="EMBL" id="KAK8882461.1"/>
    </source>
</evidence>
<feature type="domain" description="Rab-GAP TBC" evidence="1">
    <location>
        <begin position="265"/>
        <end position="499"/>
    </location>
</feature>
<dbReference type="Gene3D" id="1.10.8.270">
    <property type="entry name" value="putative rabgap domain of human tbc1 domain family member 14 like domains"/>
    <property type="match status" value="1"/>
</dbReference>
<dbReference type="PANTHER" id="PTHR22957:SF661">
    <property type="entry name" value="GH16847P"/>
    <property type="match status" value="1"/>
</dbReference>
<keyword evidence="3" id="KW-1185">Reference proteome</keyword>
<dbReference type="PROSITE" id="PS50086">
    <property type="entry name" value="TBC_RABGAP"/>
    <property type="match status" value="1"/>
</dbReference>
<dbReference type="Pfam" id="PF00566">
    <property type="entry name" value="RabGAP-TBC"/>
    <property type="match status" value="1"/>
</dbReference>
<comment type="caution">
    <text evidence="2">The sequence shown here is derived from an EMBL/GenBank/DDBJ whole genome shotgun (WGS) entry which is preliminary data.</text>
</comment>
<dbReference type="PANTHER" id="PTHR22957">
    <property type="entry name" value="TBC1 DOMAIN FAMILY MEMBER GTPASE-ACTIVATING PROTEIN"/>
    <property type="match status" value="1"/>
</dbReference>
<accession>A0ABR2JUB5</accession>
<dbReference type="SUPFAM" id="SSF47923">
    <property type="entry name" value="Ypt/Rab-GAP domain of gyp1p"/>
    <property type="match status" value="2"/>
</dbReference>
<organism evidence="2 3">
    <name type="scientific">Tritrichomonas musculus</name>
    <dbReference type="NCBI Taxonomy" id="1915356"/>
    <lineage>
        <taxon>Eukaryota</taxon>
        <taxon>Metamonada</taxon>
        <taxon>Parabasalia</taxon>
        <taxon>Tritrichomonadida</taxon>
        <taxon>Tritrichomonadidae</taxon>
        <taxon>Tritrichomonas</taxon>
    </lineage>
</organism>
<dbReference type="InterPro" id="IPR000195">
    <property type="entry name" value="Rab-GAP-TBC_dom"/>
</dbReference>